<feature type="compositionally biased region" description="Basic and acidic residues" evidence="1">
    <location>
        <begin position="428"/>
        <end position="440"/>
    </location>
</feature>
<dbReference type="FunFam" id="2.40.50.140:FF:000054">
    <property type="entry name" value="Nuclease-sensitive element-binding protein 1"/>
    <property type="match status" value="1"/>
</dbReference>
<dbReference type="Gene3D" id="2.40.50.140">
    <property type="entry name" value="Nucleic acid-binding proteins"/>
    <property type="match status" value="1"/>
</dbReference>
<dbReference type="InterPro" id="IPR019844">
    <property type="entry name" value="CSD_CS"/>
</dbReference>
<accession>A0A7R9FRW1</accession>
<dbReference type="Proteomes" id="UP000677054">
    <property type="component" value="Unassembled WGS sequence"/>
</dbReference>
<dbReference type="GO" id="GO:0003676">
    <property type="term" value="F:nucleic acid binding"/>
    <property type="evidence" value="ECO:0007669"/>
    <property type="project" value="InterPro"/>
</dbReference>
<gene>
    <name evidence="3" type="ORF">DSTB1V02_LOCUS12604</name>
</gene>
<feature type="compositionally biased region" description="Polar residues" evidence="1">
    <location>
        <begin position="497"/>
        <end position="507"/>
    </location>
</feature>
<reference evidence="3" key="1">
    <citation type="submission" date="2020-11" db="EMBL/GenBank/DDBJ databases">
        <authorList>
            <person name="Tran Van P."/>
        </authorList>
    </citation>
    <scope>NUCLEOTIDE SEQUENCE</scope>
</reference>
<feature type="compositionally biased region" description="Basic residues" evidence="1">
    <location>
        <begin position="161"/>
        <end position="177"/>
    </location>
</feature>
<dbReference type="PRINTS" id="PR00050">
    <property type="entry name" value="COLDSHOCK"/>
</dbReference>
<dbReference type="InterPro" id="IPR012340">
    <property type="entry name" value="NA-bd_OB-fold"/>
</dbReference>
<feature type="domain" description="CSD" evidence="2">
    <location>
        <begin position="23"/>
        <end position="92"/>
    </location>
</feature>
<feature type="compositionally biased region" description="Basic and acidic residues" evidence="1">
    <location>
        <begin position="473"/>
        <end position="491"/>
    </location>
</feature>
<dbReference type="SUPFAM" id="SSF50249">
    <property type="entry name" value="Nucleic acid-binding proteins"/>
    <property type="match status" value="1"/>
</dbReference>
<feature type="compositionally biased region" description="Basic and acidic residues" evidence="1">
    <location>
        <begin position="190"/>
        <end position="201"/>
    </location>
</feature>
<dbReference type="CDD" id="cd04458">
    <property type="entry name" value="CSP_CDS"/>
    <property type="match status" value="1"/>
</dbReference>
<evidence type="ECO:0000313" key="4">
    <source>
        <dbReference type="Proteomes" id="UP000677054"/>
    </source>
</evidence>
<dbReference type="InterPro" id="IPR011129">
    <property type="entry name" value="CSD"/>
</dbReference>
<proteinExistence type="predicted"/>
<name>A0A7R9FRW1_9CRUS</name>
<feature type="compositionally biased region" description="Basic residues" evidence="1">
    <location>
        <begin position="248"/>
        <end position="260"/>
    </location>
</feature>
<dbReference type="InterPro" id="IPR050181">
    <property type="entry name" value="Cold_shock_domain"/>
</dbReference>
<dbReference type="EMBL" id="LR904457">
    <property type="protein sequence ID" value="CAD7252853.1"/>
    <property type="molecule type" value="Genomic_DNA"/>
</dbReference>
<evidence type="ECO:0000256" key="1">
    <source>
        <dbReference type="SAM" id="MobiDB-lite"/>
    </source>
</evidence>
<dbReference type="OrthoDB" id="203339at2759"/>
<feature type="region of interest" description="Disordered" evidence="1">
    <location>
        <begin position="86"/>
        <end position="507"/>
    </location>
</feature>
<dbReference type="SMART" id="SM00357">
    <property type="entry name" value="CSP"/>
    <property type="match status" value="1"/>
</dbReference>
<organism evidence="3">
    <name type="scientific">Darwinula stevensoni</name>
    <dbReference type="NCBI Taxonomy" id="69355"/>
    <lineage>
        <taxon>Eukaryota</taxon>
        <taxon>Metazoa</taxon>
        <taxon>Ecdysozoa</taxon>
        <taxon>Arthropoda</taxon>
        <taxon>Crustacea</taxon>
        <taxon>Oligostraca</taxon>
        <taxon>Ostracoda</taxon>
        <taxon>Podocopa</taxon>
        <taxon>Podocopida</taxon>
        <taxon>Darwinulocopina</taxon>
        <taxon>Darwinuloidea</taxon>
        <taxon>Darwinulidae</taxon>
        <taxon>Darwinula</taxon>
    </lineage>
</organism>
<feature type="compositionally biased region" description="Acidic residues" evidence="1">
    <location>
        <begin position="140"/>
        <end position="154"/>
    </location>
</feature>
<feature type="compositionally biased region" description="Basic residues" evidence="1">
    <location>
        <begin position="298"/>
        <end position="314"/>
    </location>
</feature>
<dbReference type="AlphaFoldDB" id="A0A7R9FRW1"/>
<evidence type="ECO:0000313" key="3">
    <source>
        <dbReference type="EMBL" id="CAD7252853.1"/>
    </source>
</evidence>
<dbReference type="PROSITE" id="PS51857">
    <property type="entry name" value="CSD_2"/>
    <property type="match status" value="1"/>
</dbReference>
<dbReference type="PROSITE" id="PS00352">
    <property type="entry name" value="CSD_1"/>
    <property type="match status" value="1"/>
</dbReference>
<feature type="compositionally biased region" description="Basic and acidic residues" evidence="1">
    <location>
        <begin position="346"/>
        <end position="358"/>
    </location>
</feature>
<keyword evidence="4" id="KW-1185">Reference proteome</keyword>
<protein>
    <recommendedName>
        <fullName evidence="2">CSD domain-containing protein</fullName>
    </recommendedName>
</protein>
<dbReference type="InterPro" id="IPR002059">
    <property type="entry name" value="CSP_DNA-bd"/>
</dbReference>
<dbReference type="PANTHER" id="PTHR11544">
    <property type="entry name" value="COLD SHOCK DOMAIN CONTAINING PROTEINS"/>
    <property type="match status" value="1"/>
</dbReference>
<feature type="compositionally biased region" description="Basic and acidic residues" evidence="1">
    <location>
        <begin position="323"/>
        <end position="339"/>
    </location>
</feature>
<dbReference type="Pfam" id="PF00313">
    <property type="entry name" value="CSD"/>
    <property type="match status" value="1"/>
</dbReference>
<feature type="compositionally biased region" description="Basic and acidic residues" evidence="1">
    <location>
        <begin position="391"/>
        <end position="421"/>
    </location>
</feature>
<evidence type="ECO:0000259" key="2">
    <source>
        <dbReference type="PROSITE" id="PS51857"/>
    </source>
</evidence>
<feature type="compositionally biased region" description="Basic and acidic residues" evidence="1">
    <location>
        <begin position="261"/>
        <end position="279"/>
    </location>
</feature>
<dbReference type="EMBL" id="CAJPEV010004940">
    <property type="protein sequence ID" value="CAG0902519.1"/>
    <property type="molecule type" value="Genomic_DNA"/>
</dbReference>
<sequence length="507" mass="54743">MADPEKQPEDPKVAKEKKIIAQKVTGTVKWFNVKAGYGFINRKDTEEDVFVHQSAILKNNPRKFLRSVGDGEEVEFDVVVGEKGNEAANVTGPNGAPVRGSVYAPEKRWGGFRRGNYAPRGYPRRPRFSSHPRSGQYGEGTDDSGDGMDEEGEYSDAPVRGRGRGRGRGLGRGRGGRFRGYGSRYVRRRRTEDDSDGRVEGGEEEQVEERRGYGGPPRQDTRGRGRGRGYFRGGNYGGYYRDRERGRGAGRGRGRGRGGRPRRESQEGRDTEDHGSTDEGEKEIDEAGSGGENAQRGNNRRYRRRGGPNRRGGSRSRGTTLSDSERKETDGEQDVKENGVDDGEHDDAHAQEGKETKKAASQSNKASDGEAPMNEAKKSEGKAEPAPVSVVKHEAKEAGAPDAGDHVGDETDGEQDVKENGVDDGEHDDAHAQEGKETKKAASQSNKASDGEAPMNEAKKGEGKAEPAPVSVVKHEAKEAGAPDAGDHVGDGDAPQAVNNTTGESTA</sequence>